<evidence type="ECO:0000256" key="2">
    <source>
        <dbReference type="ARBA" id="ARBA00022679"/>
    </source>
</evidence>
<dbReference type="InterPro" id="IPR051159">
    <property type="entry name" value="Hexapeptide_acetyltransf"/>
</dbReference>
<organism evidence="3 4">
    <name type="scientific">Qipengyuania aurantiaca</name>
    <dbReference type="NCBI Taxonomy" id="2867233"/>
    <lineage>
        <taxon>Bacteria</taxon>
        <taxon>Pseudomonadati</taxon>
        <taxon>Pseudomonadota</taxon>
        <taxon>Alphaproteobacteria</taxon>
        <taxon>Sphingomonadales</taxon>
        <taxon>Erythrobacteraceae</taxon>
        <taxon>Qipengyuania</taxon>
    </lineage>
</organism>
<evidence type="ECO:0000256" key="1">
    <source>
        <dbReference type="ARBA" id="ARBA00007274"/>
    </source>
</evidence>
<sequence length="193" mass="20742">MGAMEPLDARQSKAGSGGPSFSLGNRLARAVWMAAWLVLARWTPPPLHGWRALVLRLFGAKLGENVRVHASARIWHPANLELGDNALIGPGAILYNQGRISIGADSVVSQRAHICASTHDTSDTHFQLVLRPVNISKRCWVAAEAFVGPGVTMGEGAVLAARGTLFEDAESWTIYRGNPATEVRKRALRSDAG</sequence>
<dbReference type="CDD" id="cd05825">
    <property type="entry name" value="LbH_wcaF_like"/>
    <property type="match status" value="1"/>
</dbReference>
<dbReference type="EMBL" id="CP081295">
    <property type="protein sequence ID" value="QZD88812.1"/>
    <property type="molecule type" value="Genomic_DNA"/>
</dbReference>
<proteinExistence type="inferred from homology"/>
<dbReference type="Proteomes" id="UP000824281">
    <property type="component" value="Chromosome"/>
</dbReference>
<evidence type="ECO:0000313" key="3">
    <source>
        <dbReference type="EMBL" id="QZD88812.1"/>
    </source>
</evidence>
<dbReference type="PANTHER" id="PTHR23416">
    <property type="entry name" value="SIALIC ACID SYNTHASE-RELATED"/>
    <property type="match status" value="1"/>
</dbReference>
<dbReference type="SUPFAM" id="SSF51161">
    <property type="entry name" value="Trimeric LpxA-like enzymes"/>
    <property type="match status" value="1"/>
</dbReference>
<reference evidence="3 4" key="1">
    <citation type="submission" date="2021-08" db="EMBL/GenBank/DDBJ databases">
        <title>Comparative Genomics Analysis of the Genus Qipengyuania Reveals Extensive Genetic Diversity and Metabolic Versatility, Including the Description of Fifteen Novel Species.</title>
        <authorList>
            <person name="Liu Y."/>
        </authorList>
    </citation>
    <scope>NUCLEOTIDE SEQUENCE [LARGE SCALE GENOMIC DNA]</scope>
    <source>
        <strain evidence="3 4">1NDH13</strain>
    </source>
</reference>
<dbReference type="Gene3D" id="2.160.10.10">
    <property type="entry name" value="Hexapeptide repeat proteins"/>
    <property type="match status" value="1"/>
</dbReference>
<dbReference type="InterPro" id="IPR011004">
    <property type="entry name" value="Trimer_LpxA-like_sf"/>
</dbReference>
<comment type="similarity">
    <text evidence="1">Belongs to the transferase hexapeptide repeat family.</text>
</comment>
<name>A0ABX8ZIL3_9SPHN</name>
<evidence type="ECO:0000313" key="4">
    <source>
        <dbReference type="Proteomes" id="UP000824281"/>
    </source>
</evidence>
<keyword evidence="4" id="KW-1185">Reference proteome</keyword>
<protein>
    <submittedName>
        <fullName evidence="3">Colanic acid biosynthesis acetyltransferase</fullName>
    </submittedName>
</protein>
<dbReference type="PANTHER" id="PTHR23416:SF23">
    <property type="entry name" value="ACETYLTRANSFERASE C18B11.09C-RELATED"/>
    <property type="match status" value="1"/>
</dbReference>
<accession>A0ABX8ZIL3</accession>
<gene>
    <name evidence="3" type="ORF">K3148_08035</name>
</gene>
<keyword evidence="2" id="KW-0808">Transferase</keyword>